<evidence type="ECO:0000256" key="3">
    <source>
        <dbReference type="ARBA" id="ARBA00004925"/>
    </source>
</evidence>
<dbReference type="InterPro" id="IPR011190">
    <property type="entry name" value="GlcNAc_Synth_fun"/>
</dbReference>
<dbReference type="Proteomes" id="UP001310594">
    <property type="component" value="Unassembled WGS sequence"/>
</dbReference>
<evidence type="ECO:0000256" key="15">
    <source>
        <dbReference type="PIRNR" id="PIRNR007892"/>
    </source>
</evidence>
<dbReference type="EMBL" id="JAVRQU010000027">
    <property type="protein sequence ID" value="KAK5690023.1"/>
    <property type="molecule type" value="Genomic_DNA"/>
</dbReference>
<evidence type="ECO:0000256" key="2">
    <source>
        <dbReference type="ARBA" id="ARBA00004173"/>
    </source>
</evidence>
<evidence type="ECO:0000256" key="8">
    <source>
        <dbReference type="ARBA" id="ARBA00022679"/>
    </source>
</evidence>
<evidence type="ECO:0000256" key="11">
    <source>
        <dbReference type="ARBA" id="ARBA00023315"/>
    </source>
</evidence>
<evidence type="ECO:0000256" key="5">
    <source>
        <dbReference type="ARBA" id="ARBA00012697"/>
    </source>
</evidence>
<comment type="function">
    <text evidence="1 15">N-acetylglutamate synthase involved in arginine biosynthesis.</text>
</comment>
<comment type="catalytic activity">
    <reaction evidence="14 15">
        <text>L-glutamate + acetyl-CoA = N-acetyl-L-glutamate + CoA + H(+)</text>
        <dbReference type="Rhea" id="RHEA:24292"/>
        <dbReference type="ChEBI" id="CHEBI:15378"/>
        <dbReference type="ChEBI" id="CHEBI:29985"/>
        <dbReference type="ChEBI" id="CHEBI:44337"/>
        <dbReference type="ChEBI" id="CHEBI:57287"/>
        <dbReference type="ChEBI" id="CHEBI:57288"/>
        <dbReference type="EC" id="2.3.1.1"/>
    </reaction>
</comment>
<dbReference type="InterPro" id="IPR006855">
    <property type="entry name" value="Vertebrate-like_GNAT_dom"/>
</dbReference>
<evidence type="ECO:0000256" key="16">
    <source>
        <dbReference type="SAM" id="MobiDB-lite"/>
    </source>
</evidence>
<feature type="compositionally biased region" description="Polar residues" evidence="16">
    <location>
        <begin position="36"/>
        <end position="50"/>
    </location>
</feature>
<dbReference type="GO" id="GO:0006526">
    <property type="term" value="P:L-arginine biosynthetic process"/>
    <property type="evidence" value="ECO:0007669"/>
    <property type="project" value="TreeGrafter"/>
</dbReference>
<comment type="pathway">
    <text evidence="3 15">Amino-acid biosynthesis; L-arginine biosynthesis; N(2)-acetyl-L-ornithine from L-glutamate: step 1/4.</text>
</comment>
<dbReference type="GO" id="GO:0006592">
    <property type="term" value="P:ornithine biosynthetic process"/>
    <property type="evidence" value="ECO:0007669"/>
    <property type="project" value="TreeGrafter"/>
</dbReference>
<evidence type="ECO:0000256" key="4">
    <source>
        <dbReference type="ARBA" id="ARBA00008694"/>
    </source>
</evidence>
<dbReference type="PANTHER" id="PTHR23342:SF4">
    <property type="entry name" value="AMINO-ACID ACETYLTRANSFERASE, MITOCHONDRIAL"/>
    <property type="match status" value="1"/>
</dbReference>
<protein>
    <recommendedName>
        <fullName evidence="6 15">Amino-acid acetyltransferase, mitochondrial</fullName>
        <ecNumber evidence="5 15">2.3.1.1</ecNumber>
    </recommendedName>
    <alternativeName>
        <fullName evidence="12 15">Glutamate N-acetyltransferase</fullName>
    </alternativeName>
    <alternativeName>
        <fullName evidence="13 15">N-acetylglutamate synthase</fullName>
    </alternativeName>
</protein>
<evidence type="ECO:0000313" key="18">
    <source>
        <dbReference type="EMBL" id="KAK5690023.1"/>
    </source>
</evidence>
<dbReference type="PIRSF" id="PIRSF007892">
    <property type="entry name" value="NAGS_fungal"/>
    <property type="match status" value="1"/>
</dbReference>
<evidence type="ECO:0000256" key="7">
    <source>
        <dbReference type="ARBA" id="ARBA00022605"/>
    </source>
</evidence>
<feature type="region of interest" description="Disordered" evidence="16">
    <location>
        <begin position="86"/>
        <end position="108"/>
    </location>
</feature>
<feature type="domain" description="N-acetyltransferase" evidence="17">
    <location>
        <begin position="477"/>
        <end position="641"/>
    </location>
</feature>
<dbReference type="FunFam" id="3.40.630.30:FF:000049">
    <property type="entry name" value="Amino-acid acetyltransferase, mitochondrial"/>
    <property type="match status" value="1"/>
</dbReference>
<gene>
    <name evidence="18" type="primary">ARG2</name>
    <name evidence="18" type="ORF">LTR97_012507</name>
</gene>
<dbReference type="Gene3D" id="3.40.630.30">
    <property type="match status" value="1"/>
</dbReference>
<dbReference type="PROSITE" id="PS51731">
    <property type="entry name" value="GNAT_NAGS"/>
    <property type="match status" value="1"/>
</dbReference>
<evidence type="ECO:0000313" key="19">
    <source>
        <dbReference type="Proteomes" id="UP001310594"/>
    </source>
</evidence>
<evidence type="ECO:0000256" key="14">
    <source>
        <dbReference type="ARBA" id="ARBA00048372"/>
    </source>
</evidence>
<evidence type="ECO:0000256" key="1">
    <source>
        <dbReference type="ARBA" id="ARBA00002294"/>
    </source>
</evidence>
<dbReference type="EC" id="2.3.1.1" evidence="5 15"/>
<dbReference type="Pfam" id="PF04768">
    <property type="entry name" value="NAT"/>
    <property type="match status" value="1"/>
</dbReference>
<evidence type="ECO:0000256" key="6">
    <source>
        <dbReference type="ARBA" id="ARBA00018802"/>
    </source>
</evidence>
<name>A0AAN7VWN9_9PEZI</name>
<comment type="caution">
    <text evidence="18">The sequence shown here is derived from an EMBL/GenBank/DDBJ whole genome shotgun (WGS) entry which is preliminary data.</text>
</comment>
<organism evidence="18 19">
    <name type="scientific">Elasticomyces elasticus</name>
    <dbReference type="NCBI Taxonomy" id="574655"/>
    <lineage>
        <taxon>Eukaryota</taxon>
        <taxon>Fungi</taxon>
        <taxon>Dikarya</taxon>
        <taxon>Ascomycota</taxon>
        <taxon>Pezizomycotina</taxon>
        <taxon>Dothideomycetes</taxon>
        <taxon>Dothideomycetidae</taxon>
        <taxon>Mycosphaerellales</taxon>
        <taxon>Teratosphaeriaceae</taxon>
        <taxon>Elasticomyces</taxon>
    </lineage>
</organism>
<evidence type="ECO:0000256" key="13">
    <source>
        <dbReference type="ARBA" id="ARBA00033251"/>
    </source>
</evidence>
<sequence length="650" mass="71028">MITSMWAFGKANAVEALKPGTLEKTILHSSFRRSYAGQTTTPHFTTSGNGKPSREDPTAQRELFMDVLSANATRRDAKQYLSRFKPATARPPDVQGNHNARNRHDQDRLDRIGVNLGGLYVPARAIADAPQFEREVNDETARGDLQSELHVALVCLRAPETIDEATLDGLATTLSQLVKLDMRILIVLGLATNLPNGSIRDRRAAIAEQAERVAQAIGSHSADAARFVTGSLEAADNGEVKLYVPKLIIDPIKRGVIPIIPSLAHTATGQLVRADTGAVMAGLTKGLHQEANPDDAPSANVSIDRIILLDPVGGIPAKHRSDNAHVFINLKQEYPGIAKELEQYASWDDGVSRPNMFDQHTANLRTMNECLRILPAASSGLIISPYEAATSSRSSEAQDSNIGTGTRRQKNTLIHNLLTNKPLVSSSLPAARMSSPDSDAPPAAAVPTATLVKRGMPVSIFPTVHRGQGWLKPALGDLTLELDKDPRIDLPRLVYLIDDSFRRKLDVKHYLDRIRGQTAGVIIAGEYEGAAILTWESPPHTNSDPTRLVPYLDKFAVLQSSQGSSGVADILFQAMVRSCFPHGVCWRSRSDNPVNKWYFERCAGSWRIPDSQWTMFWTGSGVVDGSERWSDYVATCRNVVPSWADGKKPD</sequence>
<keyword evidence="11 15" id="KW-0012">Acyltransferase</keyword>
<evidence type="ECO:0000259" key="17">
    <source>
        <dbReference type="PROSITE" id="PS51731"/>
    </source>
</evidence>
<dbReference type="GO" id="GO:0005759">
    <property type="term" value="C:mitochondrial matrix"/>
    <property type="evidence" value="ECO:0007669"/>
    <property type="project" value="TreeGrafter"/>
</dbReference>
<keyword evidence="7 15" id="KW-0028">Amino-acid biosynthesis</keyword>
<keyword evidence="9" id="KW-0809">Transit peptide</keyword>
<dbReference type="GO" id="GO:0004042">
    <property type="term" value="F:L-glutamate N-acetyltransferase activity"/>
    <property type="evidence" value="ECO:0007669"/>
    <property type="project" value="InterPro"/>
</dbReference>
<comment type="subcellular location">
    <subcellularLocation>
        <location evidence="2 15">Mitochondrion</location>
    </subcellularLocation>
</comment>
<evidence type="ECO:0000256" key="12">
    <source>
        <dbReference type="ARBA" id="ARBA00030346"/>
    </source>
</evidence>
<reference evidence="18" key="1">
    <citation type="submission" date="2023-08" db="EMBL/GenBank/DDBJ databases">
        <title>Black Yeasts Isolated from many extreme environments.</title>
        <authorList>
            <person name="Coleine C."/>
            <person name="Stajich J.E."/>
            <person name="Selbmann L."/>
        </authorList>
    </citation>
    <scope>NUCLEOTIDE SEQUENCE</scope>
    <source>
        <strain evidence="18">CCFEE 5810</strain>
    </source>
</reference>
<dbReference type="Gene3D" id="3.40.1160.10">
    <property type="entry name" value="Acetylglutamate kinase-like"/>
    <property type="match status" value="1"/>
</dbReference>
<dbReference type="PANTHER" id="PTHR23342">
    <property type="entry name" value="N-ACETYLGLUTAMATE SYNTHASE"/>
    <property type="match status" value="1"/>
</dbReference>
<comment type="similarity">
    <text evidence="4 15">Belongs to the acetyltransferase family.</text>
</comment>
<dbReference type="InterPro" id="IPR036393">
    <property type="entry name" value="AceGlu_kinase-like_sf"/>
</dbReference>
<keyword evidence="10 15" id="KW-0496">Mitochondrion</keyword>
<evidence type="ECO:0000256" key="9">
    <source>
        <dbReference type="ARBA" id="ARBA00022946"/>
    </source>
</evidence>
<keyword evidence="8 15" id="KW-0808">Transferase</keyword>
<feature type="region of interest" description="Disordered" evidence="16">
    <location>
        <begin position="33"/>
        <end position="57"/>
    </location>
</feature>
<proteinExistence type="inferred from homology"/>
<dbReference type="AlphaFoldDB" id="A0AAN7VWN9"/>
<evidence type="ECO:0000256" key="10">
    <source>
        <dbReference type="ARBA" id="ARBA00023128"/>
    </source>
</evidence>
<accession>A0AAN7VWN9</accession>